<keyword evidence="7 8" id="KW-0998">Cell outer membrane</keyword>
<keyword evidence="4 8" id="KW-0812">Transmembrane</keyword>
<sequence>MNLKRISASCFCLLLAGQMTLSAQTVSFSSKKVTLKSAFEKIEKESKYKIAYKSSQLNPNRVVTLSKTSGDALELLKTILKQSDCTYELEGNYVIVKPLTKKQQPVSEGQHIKVVGNVVDATGEPVIGASVMVNGTTNGAVTDIDGNYTLTDVPSNAEITISYIGYQPMTLKATDDKLANVTLQEDNKVLNEVVVVGYGTQKKANLTGAVAMITADDINNRPVSSAAGALQGADPSVNLTFNSGSLDSGYSIDIRGVASINGGNPLVLADGMEVSLNQINPNDIESVSVLKDASASAIYGAKASSGVILITTKSGKDSGGKATITYNGRVGWKQNTTSTDFIHTGYDHVSIVNQFYKAYQGRLMLNYTDDDLQMLYDRRNDKTENPERPWTVVGDDGKYYYYGNFDWYDYFYRKTRPEQEHNVSVNGGNDKVNYFASARFFDQDGIFNIYKDNYQNVSFRAKMNAKLSNRLSYSVNFNFNKTAYKYAGYYNEQQTIHSLQSNTISSFVPRNPDGTIVQYTNQLTSNSPLGAGHAGFLTANEARNSRENKYWIVANQLDYKVFDDLVLTASYAYKNRTYLYKRRSMPFEYSRAEGVTSTFTSNTIKDFYQEGHMQVDDNNLNVYATYSHLWDKKHNLKVVAGGQYEDYRTTDLSVKKNDLLSKDLSSFTVAQGETTVDQEISAWRTLGYFARVNYDYEGKYLAEVSGRWDGTSKFASKDRWGFFPSASLGWRFSQEKFWEKLLPVVNNAKLRFSIGSLGNQQVSNYAYFDRIYTDKQMSYTFDGLNKAYYASVSDPLSSSLTWETVSTYNWGLDLSLLDSRLTLTADVYIRDTKNMLTHSITLPSVFGAVTPKENCADLRTNGWELYIGWQDKFNLAGKPFHYNVSATIGDYKSKITKFNNPDKLISDYYEGMTLGEIWGYKVAGLFATDEEAAAYQAKINDKAVNGRVYSSKKDNHLMAGDVKFMDLDGDNVISEGSGTVADPGDKRIIGNSLPRYSYSFRLGADWNGIDFSAFFQGVGKRNWYPTSYAYDFWGPYSFPSLSFIHKDFMDNVWSEENPGGYFPRARGYASYSGGALGVVNDRYLQNAAYLRLKNLTVGYTIPVSKKIINSLRVYFTAENLFYWSPLKKYSKTVDPEMIYASSYNSGSGVGYSYSKSFSFGLDIKF</sequence>
<evidence type="ECO:0000256" key="5">
    <source>
        <dbReference type="ARBA" id="ARBA00023077"/>
    </source>
</evidence>
<accession>A0AA90ZPM0</accession>
<dbReference type="Proteomes" id="UP000423156">
    <property type="component" value="Unassembled WGS sequence"/>
</dbReference>
<dbReference type="InterPro" id="IPR039426">
    <property type="entry name" value="TonB-dep_rcpt-like"/>
</dbReference>
<evidence type="ECO:0000256" key="1">
    <source>
        <dbReference type="ARBA" id="ARBA00004571"/>
    </source>
</evidence>
<comment type="similarity">
    <text evidence="8 9">Belongs to the TonB-dependent receptor family.</text>
</comment>
<dbReference type="Pfam" id="PF13715">
    <property type="entry name" value="CarbopepD_reg_2"/>
    <property type="match status" value="1"/>
</dbReference>
<name>A0AA90ZPM0_9BACT</name>
<comment type="subcellular location">
    <subcellularLocation>
        <location evidence="1 8">Cell outer membrane</location>
        <topology evidence="1 8">Multi-pass membrane protein</topology>
    </subcellularLocation>
</comment>
<feature type="signal peptide" evidence="10">
    <location>
        <begin position="1"/>
        <end position="23"/>
    </location>
</feature>
<dbReference type="FunFam" id="2.60.40.1120:FF:000003">
    <property type="entry name" value="Outer membrane protein Omp121"/>
    <property type="match status" value="1"/>
</dbReference>
<dbReference type="SUPFAM" id="SSF56935">
    <property type="entry name" value="Porins"/>
    <property type="match status" value="1"/>
</dbReference>
<evidence type="ECO:0000256" key="7">
    <source>
        <dbReference type="ARBA" id="ARBA00023237"/>
    </source>
</evidence>
<feature type="domain" description="TonB-dependent receptor-like beta-barrel" evidence="11">
    <location>
        <begin position="512"/>
        <end position="1120"/>
    </location>
</feature>
<evidence type="ECO:0000256" key="9">
    <source>
        <dbReference type="RuleBase" id="RU003357"/>
    </source>
</evidence>
<evidence type="ECO:0000256" key="2">
    <source>
        <dbReference type="ARBA" id="ARBA00022448"/>
    </source>
</evidence>
<dbReference type="EMBL" id="VZBZ01000008">
    <property type="protein sequence ID" value="MQN76541.1"/>
    <property type="molecule type" value="Genomic_DNA"/>
</dbReference>
<dbReference type="Pfam" id="PF00593">
    <property type="entry name" value="TonB_dep_Rec_b-barrel"/>
    <property type="match status" value="1"/>
</dbReference>
<evidence type="ECO:0000256" key="10">
    <source>
        <dbReference type="SAM" id="SignalP"/>
    </source>
</evidence>
<evidence type="ECO:0000256" key="4">
    <source>
        <dbReference type="ARBA" id="ARBA00022692"/>
    </source>
</evidence>
<feature type="chain" id="PRO_5043278773" evidence="10">
    <location>
        <begin position="24"/>
        <end position="1165"/>
    </location>
</feature>
<organism evidence="13 14">
    <name type="scientific">Segatella copri</name>
    <dbReference type="NCBI Taxonomy" id="165179"/>
    <lineage>
        <taxon>Bacteria</taxon>
        <taxon>Pseudomonadati</taxon>
        <taxon>Bacteroidota</taxon>
        <taxon>Bacteroidia</taxon>
        <taxon>Bacteroidales</taxon>
        <taxon>Prevotellaceae</taxon>
        <taxon>Segatella</taxon>
    </lineage>
</organism>
<dbReference type="Pfam" id="PF07715">
    <property type="entry name" value="Plug"/>
    <property type="match status" value="1"/>
</dbReference>
<dbReference type="InterPro" id="IPR000531">
    <property type="entry name" value="Beta-barrel_TonB"/>
</dbReference>
<protein>
    <submittedName>
        <fullName evidence="13">TonB-dependent receptor</fullName>
    </submittedName>
</protein>
<proteinExistence type="inferred from homology"/>
<dbReference type="Gene3D" id="2.40.170.20">
    <property type="entry name" value="TonB-dependent receptor, beta-barrel domain"/>
    <property type="match status" value="1"/>
</dbReference>
<dbReference type="InterPro" id="IPR012910">
    <property type="entry name" value="Plug_dom"/>
</dbReference>
<evidence type="ECO:0000313" key="13">
    <source>
        <dbReference type="EMBL" id="MQN76541.1"/>
    </source>
</evidence>
<dbReference type="Gene3D" id="2.60.40.1120">
    <property type="entry name" value="Carboxypeptidase-like, regulatory domain"/>
    <property type="match status" value="1"/>
</dbReference>
<dbReference type="InterPro" id="IPR023996">
    <property type="entry name" value="TonB-dep_OMP_SusC/RagA"/>
</dbReference>
<dbReference type="SUPFAM" id="SSF49464">
    <property type="entry name" value="Carboxypeptidase regulatory domain-like"/>
    <property type="match status" value="1"/>
</dbReference>
<evidence type="ECO:0000313" key="14">
    <source>
        <dbReference type="Proteomes" id="UP000423156"/>
    </source>
</evidence>
<dbReference type="Gene3D" id="2.170.130.10">
    <property type="entry name" value="TonB-dependent receptor, plug domain"/>
    <property type="match status" value="1"/>
</dbReference>
<gene>
    <name evidence="13" type="ORF">F7D71_01395</name>
</gene>
<dbReference type="AlphaFoldDB" id="A0AA90ZPM0"/>
<feature type="domain" description="TonB-dependent receptor plug" evidence="12">
    <location>
        <begin position="203"/>
        <end position="307"/>
    </location>
</feature>
<dbReference type="NCBIfam" id="TIGR04057">
    <property type="entry name" value="SusC_RagA_signa"/>
    <property type="match status" value="1"/>
</dbReference>
<keyword evidence="13" id="KW-0675">Receptor</keyword>
<evidence type="ECO:0000259" key="12">
    <source>
        <dbReference type="Pfam" id="PF07715"/>
    </source>
</evidence>
<dbReference type="InterPro" id="IPR023997">
    <property type="entry name" value="TonB-dep_OMP_SusC/RagA_CS"/>
</dbReference>
<dbReference type="InterPro" id="IPR037066">
    <property type="entry name" value="Plug_dom_sf"/>
</dbReference>
<dbReference type="InterPro" id="IPR036942">
    <property type="entry name" value="Beta-barrel_TonB_sf"/>
</dbReference>
<keyword evidence="5 9" id="KW-0798">TonB box</keyword>
<keyword evidence="6 8" id="KW-0472">Membrane</keyword>
<evidence type="ECO:0000256" key="3">
    <source>
        <dbReference type="ARBA" id="ARBA00022452"/>
    </source>
</evidence>
<dbReference type="RefSeq" id="WP_153091501.1">
    <property type="nucleotide sequence ID" value="NZ_VZBX01000077.1"/>
</dbReference>
<reference evidence="14" key="1">
    <citation type="submission" date="2019-09" db="EMBL/GenBank/DDBJ databases">
        <title>Distinct polysaccharide growth profiles of human intestinal Prevotella copri isolates.</title>
        <authorList>
            <person name="Fehlner-Peach H."/>
            <person name="Magnabosco C."/>
            <person name="Raghavan V."/>
            <person name="Scher J.U."/>
            <person name="Tett A."/>
            <person name="Cox L.M."/>
            <person name="Gottsegen C."/>
            <person name="Watters A."/>
            <person name="Wiltshire- Gordon J.D."/>
            <person name="Segata N."/>
            <person name="Bonneau R."/>
            <person name="Littman D.R."/>
        </authorList>
    </citation>
    <scope>NUCLEOTIDE SEQUENCE [LARGE SCALE GENOMIC DNA]</scope>
    <source>
        <strain evidence="14">BU41712</strain>
    </source>
</reference>
<keyword evidence="3 8" id="KW-1134">Transmembrane beta strand</keyword>
<dbReference type="GO" id="GO:0009279">
    <property type="term" value="C:cell outer membrane"/>
    <property type="evidence" value="ECO:0007669"/>
    <property type="project" value="UniProtKB-SubCell"/>
</dbReference>
<comment type="caution">
    <text evidence="13">The sequence shown here is derived from an EMBL/GenBank/DDBJ whole genome shotgun (WGS) entry which is preliminary data.</text>
</comment>
<evidence type="ECO:0000256" key="8">
    <source>
        <dbReference type="PROSITE-ProRule" id="PRU01360"/>
    </source>
</evidence>
<keyword evidence="10" id="KW-0732">Signal</keyword>
<evidence type="ECO:0000256" key="6">
    <source>
        <dbReference type="ARBA" id="ARBA00023136"/>
    </source>
</evidence>
<dbReference type="NCBIfam" id="TIGR04056">
    <property type="entry name" value="OMP_RagA_SusC"/>
    <property type="match status" value="1"/>
</dbReference>
<evidence type="ECO:0000259" key="11">
    <source>
        <dbReference type="Pfam" id="PF00593"/>
    </source>
</evidence>
<dbReference type="InterPro" id="IPR008969">
    <property type="entry name" value="CarboxyPept-like_regulatory"/>
</dbReference>
<dbReference type="PROSITE" id="PS52016">
    <property type="entry name" value="TONB_DEPENDENT_REC_3"/>
    <property type="match status" value="1"/>
</dbReference>
<keyword evidence="2 8" id="KW-0813">Transport</keyword>